<dbReference type="PANTHER" id="PTHR42834:SF1">
    <property type="entry name" value="ENDONUCLEASE_EXONUCLEASE_PHOSPHATASE FAMILY PROTEIN (AFU_ORTHOLOGUE AFUA_3G09210)"/>
    <property type="match status" value="1"/>
</dbReference>
<dbReference type="Gene3D" id="3.60.10.10">
    <property type="entry name" value="Endonuclease/exonuclease/phosphatase"/>
    <property type="match status" value="1"/>
</dbReference>
<dbReference type="OrthoDB" id="6199360at2"/>
<evidence type="ECO:0000313" key="3">
    <source>
        <dbReference type="Proteomes" id="UP000054823"/>
    </source>
</evidence>
<dbReference type="RefSeq" id="WP_058239888.1">
    <property type="nucleotide sequence ID" value="NZ_CYPW01000020.1"/>
</dbReference>
<dbReference type="EMBL" id="CYPW01000020">
    <property type="protein sequence ID" value="CUH52670.1"/>
    <property type="molecule type" value="Genomic_DNA"/>
</dbReference>
<name>A0A0P1ER10_9RHOB</name>
<keyword evidence="2" id="KW-0540">Nuclease</keyword>
<keyword evidence="2" id="KW-0255">Endonuclease</keyword>
<dbReference type="PANTHER" id="PTHR42834">
    <property type="entry name" value="ENDONUCLEASE/EXONUCLEASE/PHOSPHATASE FAMILY PROTEIN (AFU_ORTHOLOGUE AFUA_3G09210)"/>
    <property type="match status" value="1"/>
</dbReference>
<dbReference type="STRING" id="321267.SHM7688_02117"/>
<organism evidence="2 3">
    <name type="scientific">Shimia marina</name>
    <dbReference type="NCBI Taxonomy" id="321267"/>
    <lineage>
        <taxon>Bacteria</taxon>
        <taxon>Pseudomonadati</taxon>
        <taxon>Pseudomonadota</taxon>
        <taxon>Alphaproteobacteria</taxon>
        <taxon>Rhodobacterales</taxon>
        <taxon>Roseobacteraceae</taxon>
    </lineage>
</organism>
<dbReference type="GO" id="GO:0004527">
    <property type="term" value="F:exonuclease activity"/>
    <property type="evidence" value="ECO:0007669"/>
    <property type="project" value="UniProtKB-KW"/>
</dbReference>
<accession>A0A0P1ER10</accession>
<keyword evidence="2" id="KW-0378">Hydrolase</keyword>
<evidence type="ECO:0000259" key="1">
    <source>
        <dbReference type="Pfam" id="PF03372"/>
    </source>
</evidence>
<dbReference type="Pfam" id="PF03372">
    <property type="entry name" value="Exo_endo_phos"/>
    <property type="match status" value="1"/>
</dbReference>
<dbReference type="Proteomes" id="UP000054823">
    <property type="component" value="Unassembled WGS sequence"/>
</dbReference>
<reference evidence="2 3" key="1">
    <citation type="submission" date="2015-09" db="EMBL/GenBank/DDBJ databases">
        <authorList>
            <consortium name="Swine Surveillance"/>
        </authorList>
    </citation>
    <scope>NUCLEOTIDE SEQUENCE [LARGE SCALE GENOMIC DNA]</scope>
    <source>
        <strain evidence="2 3">CECT 7688</strain>
    </source>
</reference>
<dbReference type="GO" id="GO:0004519">
    <property type="term" value="F:endonuclease activity"/>
    <property type="evidence" value="ECO:0007669"/>
    <property type="project" value="UniProtKB-KW"/>
</dbReference>
<sequence>MKIMNWNIEWMNRWFSGNHNPAWGSNSLNEADARVVAQRAANIVSAIDPDILCIQEGPSAIQEMNLFISDFLSENGDPLYEALIGKAGGSQKLYVLKKIGGAVEDFDHATDAVTHELEEVWQADVDGDLLLQPYDFTRAPMVVDINPVAGDPIRIVNLHTKSKYVHNGESLFNNPARRHEFIASAMKARRRISAEGFRLRTYLDQLVQNEPSERIIVTGDWNDGPGPDFFERQYLTHNVADIVLGSTFYPDLIFRHPVLERVPTNALFTSRFDDFVDGIQDRPLLLDHFAVSPGLYDDVQDAGIAHSEFESELEGSGVRRTQRASDHRPIWLEI</sequence>
<protein>
    <submittedName>
        <fullName evidence="2">Endonuclease/Exonuclease/phosphatase family protein</fullName>
    </submittedName>
</protein>
<dbReference type="SUPFAM" id="SSF56219">
    <property type="entry name" value="DNase I-like"/>
    <property type="match status" value="1"/>
</dbReference>
<dbReference type="InterPro" id="IPR036691">
    <property type="entry name" value="Endo/exonu/phosph_ase_sf"/>
</dbReference>
<keyword evidence="2" id="KW-0269">Exonuclease</keyword>
<dbReference type="AlphaFoldDB" id="A0A0P1ER10"/>
<gene>
    <name evidence="2" type="ORF">SHM7688_02117</name>
</gene>
<proteinExistence type="predicted"/>
<evidence type="ECO:0000313" key="2">
    <source>
        <dbReference type="EMBL" id="CUH52670.1"/>
    </source>
</evidence>
<keyword evidence="3" id="KW-1185">Reference proteome</keyword>
<dbReference type="InterPro" id="IPR005135">
    <property type="entry name" value="Endo/exonuclease/phosphatase"/>
</dbReference>
<feature type="domain" description="Endonuclease/exonuclease/phosphatase" evidence="1">
    <location>
        <begin position="6"/>
        <end position="327"/>
    </location>
</feature>